<dbReference type="Pfam" id="PF00271">
    <property type="entry name" value="Helicase_C"/>
    <property type="match status" value="1"/>
</dbReference>
<dbReference type="AlphaFoldDB" id="A0AAI8KXJ7"/>
<name>A0AAI8KXJ7_9ACTN</name>
<dbReference type="PANTHER" id="PTHR45766:SF6">
    <property type="entry name" value="SWI_SNF-RELATED MATRIX-ASSOCIATED ACTIN-DEPENDENT REGULATOR OF CHROMATIN SUBFAMILY A-LIKE PROTEIN 1"/>
    <property type="match status" value="1"/>
</dbReference>
<dbReference type="PROSITE" id="PS51192">
    <property type="entry name" value="HELICASE_ATP_BIND_1"/>
    <property type="match status" value="1"/>
</dbReference>
<dbReference type="InterPro" id="IPR001650">
    <property type="entry name" value="Helicase_C-like"/>
</dbReference>
<dbReference type="SUPFAM" id="SSF52540">
    <property type="entry name" value="P-loop containing nucleoside triphosphate hydrolases"/>
    <property type="match status" value="1"/>
</dbReference>
<evidence type="ECO:0000256" key="1">
    <source>
        <dbReference type="ARBA" id="ARBA00022741"/>
    </source>
</evidence>
<dbReference type="InterPro" id="IPR014001">
    <property type="entry name" value="Helicase_ATP-bd"/>
</dbReference>
<dbReference type="Pfam" id="PF00176">
    <property type="entry name" value="SNF2-rel_dom"/>
    <property type="match status" value="1"/>
</dbReference>
<dbReference type="GO" id="GO:0005524">
    <property type="term" value="F:ATP binding"/>
    <property type="evidence" value="ECO:0007669"/>
    <property type="project" value="UniProtKB-KW"/>
</dbReference>
<organism evidence="8 9">
    <name type="scientific">Streptomyces griseorubiginosus</name>
    <dbReference type="NCBI Taxonomy" id="67304"/>
    <lineage>
        <taxon>Bacteria</taxon>
        <taxon>Bacillati</taxon>
        <taxon>Actinomycetota</taxon>
        <taxon>Actinomycetes</taxon>
        <taxon>Kitasatosporales</taxon>
        <taxon>Streptomycetaceae</taxon>
        <taxon>Streptomyces</taxon>
    </lineage>
</organism>
<dbReference type="KEGG" id="sge:DWG14_01596"/>
<dbReference type="EMBL" id="CP032427">
    <property type="protein sequence ID" value="AYC37379.1"/>
    <property type="molecule type" value="Genomic_DNA"/>
</dbReference>
<protein>
    <submittedName>
        <fullName evidence="8">RNA polymerase-associated protein RapA</fullName>
        <ecNumber evidence="8">3.6.4.-</ecNumber>
    </submittedName>
</protein>
<dbReference type="Gene3D" id="3.40.50.300">
    <property type="entry name" value="P-loop containing nucleotide triphosphate hydrolases"/>
    <property type="match status" value="1"/>
</dbReference>
<feature type="domain" description="Helicase ATP-binding" evidence="6">
    <location>
        <begin position="136"/>
        <end position="305"/>
    </location>
</feature>
<feature type="domain" description="Helicase C-terminal" evidence="7">
    <location>
        <begin position="446"/>
        <end position="620"/>
    </location>
</feature>
<feature type="region of interest" description="Disordered" evidence="5">
    <location>
        <begin position="756"/>
        <end position="781"/>
    </location>
</feature>
<reference evidence="8 9" key="1">
    <citation type="submission" date="2018-09" db="EMBL/GenBank/DDBJ databases">
        <title>Production of Trimethoprim by Streptomyces sp. 3E-1.</title>
        <authorList>
            <person name="Kang H.J."/>
            <person name="Kim S.B."/>
        </authorList>
    </citation>
    <scope>NUCLEOTIDE SEQUENCE [LARGE SCALE GENOMIC DNA]</scope>
    <source>
        <strain evidence="8 9">3E-1</strain>
    </source>
</reference>
<dbReference type="InterPro" id="IPR000330">
    <property type="entry name" value="SNF2_N"/>
</dbReference>
<dbReference type="PROSITE" id="PS51194">
    <property type="entry name" value="HELICASE_CTER"/>
    <property type="match status" value="1"/>
</dbReference>
<dbReference type="InterPro" id="IPR049730">
    <property type="entry name" value="SNF2/RAD54-like_C"/>
</dbReference>
<evidence type="ECO:0000256" key="3">
    <source>
        <dbReference type="ARBA" id="ARBA00022806"/>
    </source>
</evidence>
<evidence type="ECO:0000256" key="4">
    <source>
        <dbReference type="ARBA" id="ARBA00022840"/>
    </source>
</evidence>
<keyword evidence="4" id="KW-0067">ATP-binding</keyword>
<gene>
    <name evidence="8" type="primary">rapA_1</name>
    <name evidence="8" type="ORF">DWG14_01596</name>
</gene>
<dbReference type="RefSeq" id="WP_120050386.1">
    <property type="nucleotide sequence ID" value="NZ_CP032427.1"/>
</dbReference>
<keyword evidence="1" id="KW-0547">Nucleotide-binding</keyword>
<accession>A0AAI8KXJ7</accession>
<dbReference type="GO" id="GO:0016787">
    <property type="term" value="F:hydrolase activity"/>
    <property type="evidence" value="ECO:0007669"/>
    <property type="project" value="UniProtKB-KW"/>
</dbReference>
<evidence type="ECO:0000256" key="5">
    <source>
        <dbReference type="SAM" id="MobiDB-lite"/>
    </source>
</evidence>
<evidence type="ECO:0000313" key="9">
    <source>
        <dbReference type="Proteomes" id="UP000265765"/>
    </source>
</evidence>
<dbReference type="SMART" id="SM00490">
    <property type="entry name" value="HELICc"/>
    <property type="match status" value="1"/>
</dbReference>
<dbReference type="InterPro" id="IPR057342">
    <property type="entry name" value="DEXDc_RapA"/>
</dbReference>
<dbReference type="CDD" id="cd18011">
    <property type="entry name" value="DEXDc_RapA"/>
    <property type="match status" value="1"/>
</dbReference>
<dbReference type="InterPro" id="IPR027417">
    <property type="entry name" value="P-loop_NTPase"/>
</dbReference>
<dbReference type="Gene3D" id="3.40.50.10810">
    <property type="entry name" value="Tandem AAA-ATPase domain"/>
    <property type="match status" value="1"/>
</dbReference>
<dbReference type="EC" id="3.6.4.-" evidence="8"/>
<proteinExistence type="predicted"/>
<evidence type="ECO:0000259" key="7">
    <source>
        <dbReference type="PROSITE" id="PS51194"/>
    </source>
</evidence>
<keyword evidence="2 8" id="KW-0378">Hydrolase</keyword>
<dbReference type="InterPro" id="IPR038718">
    <property type="entry name" value="SNF2-like_sf"/>
</dbReference>
<dbReference type="CDD" id="cd18793">
    <property type="entry name" value="SF2_C_SNF"/>
    <property type="match status" value="1"/>
</dbReference>
<dbReference type="GO" id="GO:0004386">
    <property type="term" value="F:helicase activity"/>
    <property type="evidence" value="ECO:0007669"/>
    <property type="project" value="UniProtKB-KW"/>
</dbReference>
<evidence type="ECO:0000256" key="2">
    <source>
        <dbReference type="ARBA" id="ARBA00022801"/>
    </source>
</evidence>
<dbReference type="PANTHER" id="PTHR45766">
    <property type="entry name" value="DNA ANNEALING HELICASE AND ENDONUCLEASE ZRANB3 FAMILY MEMBER"/>
    <property type="match status" value="1"/>
</dbReference>
<evidence type="ECO:0000259" key="6">
    <source>
        <dbReference type="PROSITE" id="PS51192"/>
    </source>
</evidence>
<keyword evidence="3" id="KW-0347">Helicase</keyword>
<dbReference type="Proteomes" id="UP000265765">
    <property type="component" value="Chromosome"/>
</dbReference>
<dbReference type="SMART" id="SM00487">
    <property type="entry name" value="DEXDc"/>
    <property type="match status" value="1"/>
</dbReference>
<evidence type="ECO:0000313" key="8">
    <source>
        <dbReference type="EMBL" id="AYC37379.1"/>
    </source>
</evidence>
<sequence length="993" mass="110679">MTTVADSASGNVPGGASGGVRFAAGMQVRARDEDWLVVEAAETAKDGTRLDVRGISPLVRDQRAVFFAHESLDQVTPLRPEDTELVPDDSPECRRSRLFIDALIRKTPLPLSEQRLATVGSHLVDDLAYQREPAKAALRALRPRLLIADAVGLGKTLEVGLLLSELIRRGRGERILVVTPKHILEQFQHELWTRFAIPVVRLDSAGIERIKNDIPAGRNPFSYYKRAIISIDTLRSDRWRSHLMQVTWDAVVIDESHKLINTGTKNNRLAQLLAPKTDALILASATPHNGQRESFGELLSLLDPTAIPNTSDYDETQLQHLYIRRHKMSPDVSAEIGHMWATRKPPVAIDCTATPAEQRVFDELYDVWINPKDGRKAPVSGKGARLFPYTLLKSFLSSHSALVETVDNRIDSIDRSTNPQERQAERDALVNLGTIAEAIDIEDAAKFRQLVKVLKEEIKVGPGSDTRVVIFSERRATLQILQDTLPSALGFAPSKGKTSGAVRQLHGGLSDDEQQRTVKDFGLASSELRVLLTGDIAAEGVNLHRQCHQMIHYDLPWSLITIEQRNGRIDRYGQQHCPEIRALLLLTADEDPDRPSADRAVSERLLQREDEVHRTLGEAASILGLRDEDAETNAIMERLLANEEPFDAAVPSVPLDPFEAFLADHTPDGDSPGYRVPQLFASTRAFVEEALEEVYDNPEQRIGKHWDPDHPKMMVFTPDRELQRRLLVLPKSYLDERQVLDQLRVTFDKQFGQDRLDRARERSGNRAKGAITKQERTETSGWPDVSYLTDQHPVVEWLTDKVLVRLTRNTAPIITADVGEPVFLTQGMYSNAKGHPTVLAWTCVTGLASGTPTFDDDLVGVLERAGVKPGMLNRPFTGNEAALQALVPAAVRASREHIAELRTEQETPLVEQLVEYEQRLEAWRKASLSTFEQLSFSGIRRKHEETRVQKTAVEVEQLIEQLATQGEAMVRVIGVLAPPAAAGANVIQQQRGA</sequence>
<dbReference type="GeneID" id="91280553"/>